<organism evidence="2 3">
    <name type="scientific">Phytophthora fragariaefolia</name>
    <dbReference type="NCBI Taxonomy" id="1490495"/>
    <lineage>
        <taxon>Eukaryota</taxon>
        <taxon>Sar</taxon>
        <taxon>Stramenopiles</taxon>
        <taxon>Oomycota</taxon>
        <taxon>Peronosporomycetes</taxon>
        <taxon>Peronosporales</taxon>
        <taxon>Peronosporaceae</taxon>
        <taxon>Phytophthora</taxon>
    </lineage>
</organism>
<evidence type="ECO:0000259" key="1">
    <source>
        <dbReference type="PROSITE" id="PS50878"/>
    </source>
</evidence>
<dbReference type="Gene3D" id="3.30.70.270">
    <property type="match status" value="2"/>
</dbReference>
<keyword evidence="3" id="KW-1185">Reference proteome</keyword>
<dbReference type="InterPro" id="IPR051320">
    <property type="entry name" value="Viral_Replic_Matur_Polypro"/>
</dbReference>
<feature type="domain" description="Reverse transcriptase" evidence="1">
    <location>
        <begin position="1"/>
        <end position="103"/>
    </location>
</feature>
<reference evidence="2" key="1">
    <citation type="submission" date="2023-04" db="EMBL/GenBank/DDBJ databases">
        <title>Phytophthora fragariaefolia NBRC 109709.</title>
        <authorList>
            <person name="Ichikawa N."/>
            <person name="Sato H."/>
            <person name="Tonouchi N."/>
        </authorList>
    </citation>
    <scope>NUCLEOTIDE SEQUENCE</scope>
    <source>
        <strain evidence="2">NBRC 109709</strain>
    </source>
</reference>
<accession>A0A9W6WU14</accession>
<protein>
    <submittedName>
        <fullName evidence="2">Unnamed protein product</fullName>
    </submittedName>
</protein>
<dbReference type="InterPro" id="IPR043502">
    <property type="entry name" value="DNA/RNA_pol_sf"/>
</dbReference>
<name>A0A9W6WU14_9STRA</name>
<evidence type="ECO:0000313" key="2">
    <source>
        <dbReference type="EMBL" id="GMF16701.1"/>
    </source>
</evidence>
<dbReference type="OrthoDB" id="165683at2759"/>
<dbReference type="InterPro" id="IPR000477">
    <property type="entry name" value="RT_dom"/>
</dbReference>
<dbReference type="SUPFAM" id="SSF56672">
    <property type="entry name" value="DNA/RNA polymerases"/>
    <property type="match status" value="1"/>
</dbReference>
<proteinExistence type="predicted"/>
<dbReference type="Proteomes" id="UP001165121">
    <property type="component" value="Unassembled WGS sequence"/>
</dbReference>
<dbReference type="AlphaFoldDB" id="A0A9W6WU14"/>
<dbReference type="PANTHER" id="PTHR33064:SF37">
    <property type="entry name" value="RIBONUCLEASE H"/>
    <property type="match status" value="1"/>
</dbReference>
<sequence>MLSYITHRKVYTPKSLHTEASSSRFDQMLRCIFKQQFKKCLEELLHRQSLVWIDDLLLLASDVKTYLAKMKRLFELLDFFGFKLSVKKSCLFKNEVRWCGKIITGTGVRHDPECVRALQALPYPTTAAELQQFLCATNWMRDSLIDYARKTRPPQEVLDTALATAKDARSGSLLELRSSLPMTNEQHAMLGNNY</sequence>
<dbReference type="EMBL" id="BSXT01000071">
    <property type="protein sequence ID" value="GMF16701.1"/>
    <property type="molecule type" value="Genomic_DNA"/>
</dbReference>
<dbReference type="InterPro" id="IPR043128">
    <property type="entry name" value="Rev_trsase/Diguanyl_cyclase"/>
</dbReference>
<dbReference type="PROSITE" id="PS50878">
    <property type="entry name" value="RT_POL"/>
    <property type="match status" value="1"/>
</dbReference>
<evidence type="ECO:0000313" key="3">
    <source>
        <dbReference type="Proteomes" id="UP001165121"/>
    </source>
</evidence>
<comment type="caution">
    <text evidence="2">The sequence shown here is derived from an EMBL/GenBank/DDBJ whole genome shotgun (WGS) entry which is preliminary data.</text>
</comment>
<gene>
    <name evidence="2" type="ORF">Pfra01_000091300</name>
</gene>
<dbReference type="PANTHER" id="PTHR33064">
    <property type="entry name" value="POL PROTEIN"/>
    <property type="match status" value="1"/>
</dbReference>